<dbReference type="CDD" id="cd03784">
    <property type="entry name" value="GT1_Gtf-like"/>
    <property type="match status" value="1"/>
</dbReference>
<keyword evidence="7" id="KW-0812">Transmembrane</keyword>
<organism evidence="9 10">
    <name type="scientific">Parascaris univalens</name>
    <name type="common">Nematode worm</name>
    <dbReference type="NCBI Taxonomy" id="6257"/>
    <lineage>
        <taxon>Eukaryota</taxon>
        <taxon>Metazoa</taxon>
        <taxon>Ecdysozoa</taxon>
        <taxon>Nematoda</taxon>
        <taxon>Chromadorea</taxon>
        <taxon>Rhabditida</taxon>
        <taxon>Spirurina</taxon>
        <taxon>Ascaridomorpha</taxon>
        <taxon>Ascaridoidea</taxon>
        <taxon>Ascarididae</taxon>
        <taxon>Parascaris</taxon>
    </lineage>
</organism>
<evidence type="ECO:0000313" key="9">
    <source>
        <dbReference type="Proteomes" id="UP000887569"/>
    </source>
</evidence>
<feature type="transmembrane region" description="Helical" evidence="7">
    <location>
        <begin position="495"/>
        <end position="519"/>
    </location>
</feature>
<dbReference type="PANTHER" id="PTHR48043">
    <property type="entry name" value="EG:EG0003.4 PROTEIN-RELATED"/>
    <property type="match status" value="1"/>
</dbReference>
<dbReference type="EC" id="2.4.1.17" evidence="2"/>
<evidence type="ECO:0000256" key="3">
    <source>
        <dbReference type="ARBA" id="ARBA00022676"/>
    </source>
</evidence>
<protein>
    <recommendedName>
        <fullName evidence="2">glucuronosyltransferase</fullName>
        <ecNumber evidence="2">2.4.1.17</ecNumber>
    </recommendedName>
</protein>
<keyword evidence="4 6" id="KW-0808">Transferase</keyword>
<evidence type="ECO:0000256" key="2">
    <source>
        <dbReference type="ARBA" id="ARBA00012544"/>
    </source>
</evidence>
<dbReference type="GO" id="GO:0015020">
    <property type="term" value="F:glucuronosyltransferase activity"/>
    <property type="evidence" value="ECO:0007669"/>
    <property type="project" value="UniProtKB-EC"/>
</dbReference>
<evidence type="ECO:0000256" key="7">
    <source>
        <dbReference type="SAM" id="Phobius"/>
    </source>
</evidence>
<dbReference type="PANTHER" id="PTHR48043:SF143">
    <property type="entry name" value="UDP-GLUCURONOSYLTRANSFERASE"/>
    <property type="match status" value="1"/>
</dbReference>
<comment type="catalytic activity">
    <reaction evidence="5">
        <text>glucuronate acceptor + UDP-alpha-D-glucuronate = acceptor beta-D-glucuronoside + UDP + H(+)</text>
        <dbReference type="Rhea" id="RHEA:21032"/>
        <dbReference type="ChEBI" id="CHEBI:15378"/>
        <dbReference type="ChEBI" id="CHEBI:58052"/>
        <dbReference type="ChEBI" id="CHEBI:58223"/>
        <dbReference type="ChEBI" id="CHEBI:132367"/>
        <dbReference type="ChEBI" id="CHEBI:132368"/>
        <dbReference type="EC" id="2.4.1.17"/>
    </reaction>
</comment>
<evidence type="ECO:0000256" key="6">
    <source>
        <dbReference type="RuleBase" id="RU003718"/>
    </source>
</evidence>
<dbReference type="Gene3D" id="3.40.50.2000">
    <property type="entry name" value="Glycogen Phosphorylase B"/>
    <property type="match status" value="1"/>
</dbReference>
<proteinExistence type="inferred from homology"/>
<dbReference type="Pfam" id="PF00201">
    <property type="entry name" value="UDPGT"/>
    <property type="match status" value="1"/>
</dbReference>
<dbReference type="WBParaSite" id="PgR053_g038_t02">
    <property type="protein sequence ID" value="PgR053_g038_t02"/>
    <property type="gene ID" value="PgR053_g038"/>
</dbReference>
<dbReference type="InterPro" id="IPR002213">
    <property type="entry name" value="UDP_glucos_trans"/>
</dbReference>
<dbReference type="FunFam" id="3.40.50.2000:FF:000021">
    <property type="entry name" value="UDP-glucuronosyltransferase"/>
    <property type="match status" value="1"/>
</dbReference>
<keyword evidence="7" id="KW-1133">Transmembrane helix</keyword>
<sequence>MLQFNHCALTMSPTSHSLLLWIIAVAEAANILIYSPSYSKSHLISNGRIADTLSKAGHNVVMFVPEYEQTNFTGTKYAKVIKMGNLVKHFGLVMNEFTANFFTKPKLSTADLLKWARISADICEAILRRREELDHLRSYSFDLAFSEQLEHCGLGIFHYLGIKAHIWVSSCSIIVPVAYDLGVPTPLSYVPVVEESGLSNEMTLWERAYNFVLWARAVYVHRYATDLQTEKFREIVARDFPNLREISAQSALCFVNNDEFFDLARPILHKIIYIGGLGIPLGSSPLTESFESLMLKGEKGVVLMSLGTLVPSSSIPLEIRSDILKVFGEFTEYHFLMRVDEGDNDTRQLLEDMNLHNVELIGWMPQLDMLGHARLRLFITHGGLNGMLEAAIRGVPVLVIPFFGDQFHNAITAKTRGIGLSLQKCDLNYKHLKDALSELLGNDKYSKAARRLSSLIRNKPNKPEEQVMKWTAFVAEYGALPELHVEGASFNFIKYFGIDLLVAVLVTLLTAVILVMFVIRRTMIYFRREVEERVKKTN</sequence>
<comment type="similarity">
    <text evidence="1 6">Belongs to the UDP-glycosyltransferase family.</text>
</comment>
<feature type="chain" id="PRO_5038024309" description="glucuronosyltransferase" evidence="8">
    <location>
        <begin position="29"/>
        <end position="538"/>
    </location>
</feature>
<keyword evidence="8" id="KW-0732">Signal</keyword>
<evidence type="ECO:0000256" key="4">
    <source>
        <dbReference type="ARBA" id="ARBA00022679"/>
    </source>
</evidence>
<evidence type="ECO:0000256" key="5">
    <source>
        <dbReference type="ARBA" id="ARBA00047475"/>
    </source>
</evidence>
<dbReference type="PROSITE" id="PS00375">
    <property type="entry name" value="UDPGT"/>
    <property type="match status" value="1"/>
</dbReference>
<keyword evidence="7" id="KW-0472">Membrane</keyword>
<accession>A0A915BR59</accession>
<dbReference type="Proteomes" id="UP000887569">
    <property type="component" value="Unplaced"/>
</dbReference>
<evidence type="ECO:0000256" key="8">
    <source>
        <dbReference type="SAM" id="SignalP"/>
    </source>
</evidence>
<reference evidence="10" key="1">
    <citation type="submission" date="2022-11" db="UniProtKB">
        <authorList>
            <consortium name="WormBaseParasite"/>
        </authorList>
    </citation>
    <scope>IDENTIFICATION</scope>
</reference>
<name>A0A915BR59_PARUN</name>
<dbReference type="AlphaFoldDB" id="A0A915BR59"/>
<feature type="signal peptide" evidence="8">
    <location>
        <begin position="1"/>
        <end position="28"/>
    </location>
</feature>
<keyword evidence="9" id="KW-1185">Reference proteome</keyword>
<dbReference type="InterPro" id="IPR035595">
    <property type="entry name" value="UDP_glycos_trans_CS"/>
</dbReference>
<evidence type="ECO:0000256" key="1">
    <source>
        <dbReference type="ARBA" id="ARBA00009995"/>
    </source>
</evidence>
<keyword evidence="3 6" id="KW-0328">Glycosyltransferase</keyword>
<evidence type="ECO:0000313" key="10">
    <source>
        <dbReference type="WBParaSite" id="PgR053_g038_t02"/>
    </source>
</evidence>
<dbReference type="InterPro" id="IPR050271">
    <property type="entry name" value="UDP-glycosyltransferase"/>
</dbReference>
<dbReference type="SUPFAM" id="SSF53756">
    <property type="entry name" value="UDP-Glycosyltransferase/glycogen phosphorylase"/>
    <property type="match status" value="1"/>
</dbReference>